<feature type="region of interest" description="Disordered" evidence="4">
    <location>
        <begin position="760"/>
        <end position="788"/>
    </location>
</feature>
<feature type="repeat" description="WD" evidence="3">
    <location>
        <begin position="190"/>
        <end position="220"/>
    </location>
</feature>
<dbReference type="GO" id="GO:1990234">
    <property type="term" value="C:transferase complex"/>
    <property type="evidence" value="ECO:0007669"/>
    <property type="project" value="UniProtKB-ARBA"/>
</dbReference>
<dbReference type="PROSITE" id="PS50082">
    <property type="entry name" value="WD_REPEATS_2"/>
    <property type="match status" value="2"/>
</dbReference>
<dbReference type="InterPro" id="IPR019775">
    <property type="entry name" value="WD40_repeat_CS"/>
</dbReference>
<dbReference type="SMART" id="SM00320">
    <property type="entry name" value="WD40"/>
    <property type="match status" value="6"/>
</dbReference>
<dbReference type="InterPro" id="IPR015943">
    <property type="entry name" value="WD40/YVTN_repeat-like_dom_sf"/>
</dbReference>
<evidence type="ECO:0000313" key="7">
    <source>
        <dbReference type="Proteomes" id="UP001438707"/>
    </source>
</evidence>
<feature type="domain" description="F-box" evidence="5">
    <location>
        <begin position="7"/>
        <end position="56"/>
    </location>
</feature>
<dbReference type="InterPro" id="IPR001810">
    <property type="entry name" value="F-box_dom"/>
</dbReference>
<reference evidence="6 7" key="1">
    <citation type="journal article" date="2024" name="Nat. Commun.">
        <title>Phylogenomics reveals the evolutionary origins of lichenization in chlorophyte algae.</title>
        <authorList>
            <person name="Puginier C."/>
            <person name="Libourel C."/>
            <person name="Otte J."/>
            <person name="Skaloud P."/>
            <person name="Haon M."/>
            <person name="Grisel S."/>
            <person name="Petersen M."/>
            <person name="Berrin J.G."/>
            <person name="Delaux P.M."/>
            <person name="Dal Grande F."/>
            <person name="Keller J."/>
        </authorList>
    </citation>
    <scope>NUCLEOTIDE SEQUENCE [LARGE SCALE GENOMIC DNA]</scope>
    <source>
        <strain evidence="6 7">SAG 2145</strain>
    </source>
</reference>
<dbReference type="Pfam" id="PF08991">
    <property type="entry name" value="CMC4"/>
    <property type="match status" value="1"/>
</dbReference>
<proteinExistence type="predicted"/>
<dbReference type="PANTHER" id="PTHR22847">
    <property type="entry name" value="WD40 REPEAT PROTEIN"/>
    <property type="match status" value="1"/>
</dbReference>
<dbReference type="EMBL" id="JALJOS010000001">
    <property type="protein sequence ID" value="KAK9845078.1"/>
    <property type="molecule type" value="Genomic_DNA"/>
</dbReference>
<accession>A0AAW1SFN2</accession>
<dbReference type="CDD" id="cd09917">
    <property type="entry name" value="F-box_SF"/>
    <property type="match status" value="1"/>
</dbReference>
<dbReference type="InterPro" id="IPR027179">
    <property type="entry name" value="CMC4"/>
</dbReference>
<dbReference type="SUPFAM" id="SSF50978">
    <property type="entry name" value="WD40 repeat-like"/>
    <property type="match status" value="1"/>
</dbReference>
<evidence type="ECO:0000313" key="6">
    <source>
        <dbReference type="EMBL" id="KAK9845078.1"/>
    </source>
</evidence>
<comment type="caution">
    <text evidence="6">The sequence shown here is derived from an EMBL/GenBank/DDBJ whole genome shotgun (WGS) entry which is preliminary data.</text>
</comment>
<keyword evidence="7" id="KW-1185">Reference proteome</keyword>
<dbReference type="SUPFAM" id="SSF47072">
    <property type="entry name" value="Cysteine alpha-hairpin motif"/>
    <property type="match status" value="1"/>
</dbReference>
<feature type="compositionally biased region" description="Low complexity" evidence="4">
    <location>
        <begin position="551"/>
        <end position="568"/>
    </location>
</feature>
<dbReference type="InterPro" id="IPR001680">
    <property type="entry name" value="WD40_rpt"/>
</dbReference>
<evidence type="ECO:0000256" key="3">
    <source>
        <dbReference type="PROSITE-ProRule" id="PRU00221"/>
    </source>
</evidence>
<dbReference type="InterPro" id="IPR009069">
    <property type="entry name" value="Cys_alpha_HP_mot_SF"/>
</dbReference>
<dbReference type="PANTHER" id="PTHR22847:SF637">
    <property type="entry name" value="WD REPEAT DOMAIN 5B"/>
    <property type="match status" value="1"/>
</dbReference>
<keyword evidence="2" id="KW-0677">Repeat</keyword>
<organism evidence="6 7">
    <name type="scientific">Apatococcus lobatus</name>
    <dbReference type="NCBI Taxonomy" id="904363"/>
    <lineage>
        <taxon>Eukaryota</taxon>
        <taxon>Viridiplantae</taxon>
        <taxon>Chlorophyta</taxon>
        <taxon>core chlorophytes</taxon>
        <taxon>Trebouxiophyceae</taxon>
        <taxon>Chlorellales</taxon>
        <taxon>Chlorellaceae</taxon>
        <taxon>Apatococcus</taxon>
    </lineage>
</organism>
<dbReference type="Gene3D" id="1.20.1280.50">
    <property type="match status" value="1"/>
</dbReference>
<gene>
    <name evidence="6" type="ORF">WJX74_010356</name>
</gene>
<dbReference type="SUPFAM" id="SSF81383">
    <property type="entry name" value="F-box domain"/>
    <property type="match status" value="1"/>
</dbReference>
<dbReference type="InterPro" id="IPR036047">
    <property type="entry name" value="F-box-like_dom_sf"/>
</dbReference>
<dbReference type="PROSITE" id="PS51808">
    <property type="entry name" value="CHCH"/>
    <property type="match status" value="1"/>
</dbReference>
<dbReference type="InterPro" id="IPR036322">
    <property type="entry name" value="WD40_repeat_dom_sf"/>
</dbReference>
<evidence type="ECO:0000256" key="2">
    <source>
        <dbReference type="ARBA" id="ARBA00022737"/>
    </source>
</evidence>
<feature type="repeat" description="WD" evidence="3">
    <location>
        <begin position="97"/>
        <end position="138"/>
    </location>
</feature>
<evidence type="ECO:0000259" key="5">
    <source>
        <dbReference type="PROSITE" id="PS50181"/>
    </source>
</evidence>
<dbReference type="Gene3D" id="1.10.287.1130">
    <property type="entry name" value="CytochromE C oxidase copper chaperone"/>
    <property type="match status" value="1"/>
</dbReference>
<evidence type="ECO:0000256" key="1">
    <source>
        <dbReference type="ARBA" id="ARBA00022574"/>
    </source>
</evidence>
<dbReference type="Gene3D" id="2.130.10.10">
    <property type="entry name" value="YVTN repeat-like/Quinoprotein amine dehydrogenase"/>
    <property type="match status" value="2"/>
</dbReference>
<dbReference type="PROSITE" id="PS50181">
    <property type="entry name" value="FBOX"/>
    <property type="match status" value="1"/>
</dbReference>
<evidence type="ECO:0000256" key="4">
    <source>
        <dbReference type="SAM" id="MobiDB-lite"/>
    </source>
</evidence>
<keyword evidence="1 3" id="KW-0853">WD repeat</keyword>
<dbReference type="AlphaFoldDB" id="A0AAW1SFN2"/>
<dbReference type="PROSITE" id="PS50294">
    <property type="entry name" value="WD_REPEATS_REGION"/>
    <property type="match status" value="2"/>
</dbReference>
<dbReference type="PROSITE" id="PS00678">
    <property type="entry name" value="WD_REPEATS_1"/>
    <property type="match status" value="1"/>
</dbReference>
<feature type="region of interest" description="Disordered" evidence="4">
    <location>
        <begin position="551"/>
        <end position="621"/>
    </location>
</feature>
<name>A0AAW1SFN2_9CHLO</name>
<dbReference type="Pfam" id="PF00400">
    <property type="entry name" value="WD40"/>
    <property type="match status" value="2"/>
</dbReference>
<sequence length="788" mass="83406">MEVAAGCQHITDLPSGALHQIFSFLGPKDLCQVGATCRDWRALTIDAATNQTWAAFYRGRWRLPQAAMLGPTRWQEVYGTKMRLAQAWHGRFKQDLLYGHRGGVRSTALLPSCQLLASGSMDRYLRLWDLQSGVPLTHRKLSGTVRAVAMDPMQLAAAASPQGVIRMWSADPATAGAALFDIEGSAGSHLVGHTGPVTCLELDDSFLASGSWDYTARIWSRASLRCRAVITFPDWLWDLRAAGGNLLVAAGACAHVVDLTTGDRLRMFPAAGSSAGGEAGTGTGTRIEGSRDGRLVFHGTVDGSINCYDLRAPASAGAAQLWHHSSPVTGLAYEDPCLAACFQDGSVLMLQAEALAAQQGLGAAVLTGRSQRAAGSKAGRAGKQPGCGRDARDTGLRRQLGALGCPAYSIAIADQWLACSGESQVVRTWDFTDALVKQEQAQRAKQARADHKQQKRLRAQAAALAALTSQDGVVPLDDDQPDVAVSAEHPSAIGIKETNSSAKPPVANAAGLAGMKSWHDTEQHLDGRQTGVAGNTVSTSHDGLSHDIHAASQAPAASPAIRPSASQQESADPSAGPSGNDREDQPGTAWAVSGSRAHEGSSHFQSWHAESQRGDAYPLSSSPHLAWGNDHVDLDPSGNDGGFEDELEDIGEDCNVDDHPTSHCWIQSTLYSESTCTPASRRCALTDRSFEAVSNAVMPSNSATVTGSSKGEQCKKEACNIQACLKSNNYDNDHCATELDQLKQCCEKAGDKPIHCAMFGSQSKPSGTGEKDSPGEATPHTIGGNYKR</sequence>
<dbReference type="Pfam" id="PF12937">
    <property type="entry name" value="F-box-like"/>
    <property type="match status" value="1"/>
</dbReference>
<protein>
    <recommendedName>
        <fullName evidence="5">F-box domain-containing protein</fullName>
    </recommendedName>
</protein>
<dbReference type="Proteomes" id="UP001438707">
    <property type="component" value="Unassembled WGS sequence"/>
</dbReference>